<organism evidence="3 4">
    <name type="scientific">Cellulomonas edaphi</name>
    <dbReference type="NCBI Taxonomy" id="3053468"/>
    <lineage>
        <taxon>Bacteria</taxon>
        <taxon>Bacillati</taxon>
        <taxon>Actinomycetota</taxon>
        <taxon>Actinomycetes</taxon>
        <taxon>Micrococcales</taxon>
        <taxon>Cellulomonadaceae</taxon>
        <taxon>Cellulomonas</taxon>
    </lineage>
</organism>
<comment type="caution">
    <text evidence="3">The sequence shown here is derived from an EMBL/GenBank/DDBJ whole genome shotgun (WGS) entry which is preliminary data.</text>
</comment>
<feature type="domain" description="PKD" evidence="2">
    <location>
        <begin position="261"/>
        <end position="342"/>
    </location>
</feature>
<dbReference type="InterPro" id="IPR035986">
    <property type="entry name" value="PKD_dom_sf"/>
</dbReference>
<feature type="signal peptide" evidence="1">
    <location>
        <begin position="1"/>
        <end position="35"/>
    </location>
</feature>
<evidence type="ECO:0000313" key="4">
    <source>
        <dbReference type="Proteomes" id="UP001321453"/>
    </source>
</evidence>
<dbReference type="PROSITE" id="PS50093">
    <property type="entry name" value="PKD"/>
    <property type="match status" value="3"/>
</dbReference>
<dbReference type="Pfam" id="PF18911">
    <property type="entry name" value="PKD_4"/>
    <property type="match status" value="4"/>
</dbReference>
<feature type="domain" description="PKD" evidence="2">
    <location>
        <begin position="345"/>
        <end position="426"/>
    </location>
</feature>
<keyword evidence="4" id="KW-1185">Reference proteome</keyword>
<keyword evidence="1" id="KW-0732">Signal</keyword>
<name>A0ABT7S4Y5_9CELL</name>
<dbReference type="CDD" id="cd00146">
    <property type="entry name" value="PKD"/>
    <property type="match status" value="3"/>
</dbReference>
<dbReference type="PANTHER" id="PTHR46182:SF2">
    <property type="entry name" value="FI19480P1"/>
    <property type="match status" value="1"/>
</dbReference>
<dbReference type="PANTHER" id="PTHR46182">
    <property type="entry name" value="FI19480P1"/>
    <property type="match status" value="1"/>
</dbReference>
<dbReference type="InterPro" id="IPR000601">
    <property type="entry name" value="PKD_dom"/>
</dbReference>
<dbReference type="Proteomes" id="UP001321453">
    <property type="component" value="Unassembled WGS sequence"/>
</dbReference>
<evidence type="ECO:0000259" key="2">
    <source>
        <dbReference type="PROSITE" id="PS50093"/>
    </source>
</evidence>
<dbReference type="RefSeq" id="WP_289445842.1">
    <property type="nucleotide sequence ID" value="NZ_JAUCGR010000001.1"/>
</dbReference>
<proteinExistence type="predicted"/>
<feature type="domain" description="PKD" evidence="2">
    <location>
        <begin position="429"/>
        <end position="517"/>
    </location>
</feature>
<sequence>MPQTGGFRVPAAVTTAVVAALTCTTVLVAPSGAFAATSEGADIVYRDEWPQIAADTFARSMSDGWGTAQAGGAWSHAGSTANYGVAGSAGTITLPKTGSTLSSYLRDVSTTDVDLTTTISWDKLPTVSGSYLTVVGRRVGTLDYGAKLRLNANGSATVAVLDGTASIGTVTIPGTFGADDKLNVRTQVTGTSPTTVRVKAWKAGTAEPADWSVQSASSTAGLQTAGFVGVSAYLSGSVSNVPVTYAFDDFAVTSTRPVQVGNYVPTSSITTAVKDLGATFDGSGSSDRDGSVVAWDWKFGDGATAKGAKTSHTYAAAGTYTATLTVTDDLGATRSSSADVTVKEPNKPPTAVAVGTSADLTATLDGSKSTDPDGSIASWSWTFGDGSTGTGVRPTHVYTKAGTYPVVLTVKDNDGATGTATTNVTVKEPNKAPTARVTSSTDNLSVTVDGSTSVDPDGTIASYAWTFGDGSTATGATAKHTYASAGTYPITLTVTDDEGAKHTTSAQATVRVPNVAPVAAMTSKVTDLAVAFDATGSRDSDGTIASYAWTFGD</sequence>
<dbReference type="EMBL" id="JAUCGR010000001">
    <property type="protein sequence ID" value="MDM7830682.1"/>
    <property type="molecule type" value="Genomic_DNA"/>
</dbReference>
<dbReference type="SUPFAM" id="SSF49299">
    <property type="entry name" value="PKD domain"/>
    <property type="match status" value="4"/>
</dbReference>
<evidence type="ECO:0000313" key="3">
    <source>
        <dbReference type="EMBL" id="MDM7830682.1"/>
    </source>
</evidence>
<feature type="non-terminal residue" evidence="3">
    <location>
        <position position="553"/>
    </location>
</feature>
<accession>A0ABT7S4Y5</accession>
<dbReference type="InterPro" id="IPR013783">
    <property type="entry name" value="Ig-like_fold"/>
</dbReference>
<dbReference type="Gene3D" id="2.60.40.10">
    <property type="entry name" value="Immunoglobulins"/>
    <property type="match status" value="4"/>
</dbReference>
<dbReference type="InterPro" id="IPR029865">
    <property type="entry name" value="KIAA0319-like"/>
</dbReference>
<dbReference type="InterPro" id="IPR022409">
    <property type="entry name" value="PKD/Chitinase_dom"/>
</dbReference>
<evidence type="ECO:0000256" key="1">
    <source>
        <dbReference type="SAM" id="SignalP"/>
    </source>
</evidence>
<gene>
    <name evidence="3" type="ORF">QRT05_05010</name>
</gene>
<protein>
    <submittedName>
        <fullName evidence="3">PKD domain-containing protein</fullName>
    </submittedName>
</protein>
<dbReference type="SMART" id="SM00089">
    <property type="entry name" value="PKD"/>
    <property type="match status" value="3"/>
</dbReference>
<reference evidence="3 4" key="1">
    <citation type="submission" date="2023-06" db="EMBL/GenBank/DDBJ databases">
        <title>Cellulomonas sp. MW9 Whole genome sequence.</title>
        <authorList>
            <person name="Park S."/>
        </authorList>
    </citation>
    <scope>NUCLEOTIDE SEQUENCE [LARGE SCALE GENOMIC DNA]</scope>
    <source>
        <strain evidence="3 4">MW9</strain>
    </source>
</reference>
<feature type="chain" id="PRO_5045211134" evidence="1">
    <location>
        <begin position="36"/>
        <end position="553"/>
    </location>
</feature>